<evidence type="ECO:0000259" key="7">
    <source>
        <dbReference type="PROSITE" id="PS51266"/>
    </source>
</evidence>
<evidence type="ECO:0000259" key="8">
    <source>
        <dbReference type="PROSITE" id="PS51293"/>
    </source>
</evidence>
<keyword evidence="10" id="KW-1185">Reference proteome</keyword>
<dbReference type="Gene3D" id="1.10.10.60">
    <property type="entry name" value="Homeodomain-like"/>
    <property type="match status" value="1"/>
</dbReference>
<dbReference type="SUPFAM" id="SSF161219">
    <property type="entry name" value="CHY zinc finger-like"/>
    <property type="match status" value="1"/>
</dbReference>
<dbReference type="Pfam" id="PF05495">
    <property type="entry name" value="zf-CHY"/>
    <property type="match status" value="1"/>
</dbReference>
<dbReference type="InterPro" id="IPR017884">
    <property type="entry name" value="SANT_dom"/>
</dbReference>
<feature type="domain" description="CHY-type" evidence="7">
    <location>
        <begin position="668"/>
        <end position="735"/>
    </location>
</feature>
<keyword evidence="3" id="KW-0862">Zinc</keyword>
<evidence type="ECO:0000256" key="2">
    <source>
        <dbReference type="ARBA" id="ARBA00022771"/>
    </source>
</evidence>
<gene>
    <name evidence="9" type="ORF">RS030_111889</name>
</gene>
<protein>
    <recommendedName>
        <fullName evidence="11">Zinc finger protein</fullName>
    </recommendedName>
</protein>
<dbReference type="InterPro" id="IPR008913">
    <property type="entry name" value="Znf_CHY"/>
</dbReference>
<dbReference type="PROSITE" id="PS50090">
    <property type="entry name" value="MYB_LIKE"/>
    <property type="match status" value="1"/>
</dbReference>
<evidence type="ECO:0000256" key="3">
    <source>
        <dbReference type="ARBA" id="ARBA00022833"/>
    </source>
</evidence>
<sequence length="780" mass="90053">MEDAISIKNKVCGEISTNNEIKGRKKKRKKKQIDKTIYNDNTSENSNIKVEKISENKSTSYGKMKRDKFKKQSSFNKSIDFLIDKNNSINDNTDLTNTNNPNSNEGKGITNSNKKKSYLNTRNKGKQFSNKPHNSVYLNKEKNSLIKNGTNDVLPVNRVSKLKRKYNYPSTGYFCNTIDLQGSCYSWKKEWERLLKLYNVSVIEDRRLEQTICEDLITGEFTFLISFNPSDPDFPFDCLREYNFNETINSDKYSINMKFTIQEGYPKNIENLKVELPDFDNISSIFNESFRDLIISTKNSLYPIYDALKLFDRKITEIVNIKLPPSNSLWEHIIVNWTKDEQKHLEEALCYYKYIKDVNKKWSEIAKHVGNGRTVKQCIDRYKYCRSIVLNSTNVFNEDTNKILNEDKGELIVSSSHDDKLVQIENNMNMLKLNSFEHLVLDSDSFYSISTLVVAVLRIQIYCERCNDISEFRPISIPGNHNFNSPDSCSYDSSDIKSIKGDSKRSDSIHDSDSCDSNIKEESRIITTNNIFDNLVLGGSQNCKKCSIKHTIRFSPIICHTNNNRIGKIEFTNCYLRDILPLDVLISCSNCNFYIKLREFIIGKLHSTNCRNCFKELSIKANGINLGSKVFNIDKSTDFLFDELLKSKGREKRKKDKDSKIPTSIGYNLPNKGTCSHYKKSNRWMRFPCCNKVYPCHNCHDKENLDHISEWANNMICGFCSREQTFSDNCKYCKSNLVGNKGSAGGRFWEGGKGCRNALTLSNRDSRKKKLLARQIKSKL</sequence>
<comment type="caution">
    <text evidence="9">The sequence shown here is derived from an EMBL/GenBank/DDBJ whole genome shotgun (WGS) entry which is preliminary data.</text>
</comment>
<feature type="domain" description="SANT" evidence="8">
    <location>
        <begin position="332"/>
        <end position="383"/>
    </location>
</feature>
<feature type="region of interest" description="Disordered" evidence="5">
    <location>
        <begin position="487"/>
        <end position="515"/>
    </location>
</feature>
<feature type="domain" description="Myb-like" evidence="6">
    <location>
        <begin position="336"/>
        <end position="383"/>
    </location>
</feature>
<dbReference type="InterPro" id="IPR001005">
    <property type="entry name" value="SANT/Myb"/>
</dbReference>
<dbReference type="PROSITE" id="PS51266">
    <property type="entry name" value="ZF_CHY"/>
    <property type="match status" value="1"/>
</dbReference>
<dbReference type="SMART" id="SM00717">
    <property type="entry name" value="SANT"/>
    <property type="match status" value="1"/>
</dbReference>
<evidence type="ECO:0008006" key="11">
    <source>
        <dbReference type="Google" id="ProtNLM"/>
    </source>
</evidence>
<dbReference type="CDD" id="cd00167">
    <property type="entry name" value="SANT"/>
    <property type="match status" value="1"/>
</dbReference>
<keyword evidence="2 4" id="KW-0863">Zinc-finger</keyword>
<keyword evidence="1" id="KW-0479">Metal-binding</keyword>
<dbReference type="Pfam" id="PF00249">
    <property type="entry name" value="Myb_DNA-binding"/>
    <property type="match status" value="1"/>
</dbReference>
<evidence type="ECO:0000256" key="1">
    <source>
        <dbReference type="ARBA" id="ARBA00022723"/>
    </source>
</evidence>
<dbReference type="PROSITE" id="PS51293">
    <property type="entry name" value="SANT"/>
    <property type="match status" value="1"/>
</dbReference>
<evidence type="ECO:0000256" key="5">
    <source>
        <dbReference type="SAM" id="MobiDB-lite"/>
    </source>
</evidence>
<organism evidence="9 10">
    <name type="scientific">Cryptosporidium xiaoi</name>
    <dbReference type="NCBI Taxonomy" id="659607"/>
    <lineage>
        <taxon>Eukaryota</taxon>
        <taxon>Sar</taxon>
        <taxon>Alveolata</taxon>
        <taxon>Apicomplexa</taxon>
        <taxon>Conoidasida</taxon>
        <taxon>Coccidia</taxon>
        <taxon>Eucoccidiorida</taxon>
        <taxon>Eimeriorina</taxon>
        <taxon>Cryptosporidiidae</taxon>
        <taxon>Cryptosporidium</taxon>
    </lineage>
</organism>
<evidence type="ECO:0000259" key="6">
    <source>
        <dbReference type="PROSITE" id="PS50090"/>
    </source>
</evidence>
<feature type="compositionally biased region" description="Polar residues" evidence="5">
    <location>
        <begin position="118"/>
        <end position="133"/>
    </location>
</feature>
<reference evidence="9 10" key="1">
    <citation type="submission" date="2023-10" db="EMBL/GenBank/DDBJ databases">
        <title>Comparative genomics analysis reveals potential genetic determinants of host preference in Cryptosporidium xiaoi.</title>
        <authorList>
            <person name="Xiao L."/>
            <person name="Li J."/>
        </authorList>
    </citation>
    <scope>NUCLEOTIDE SEQUENCE [LARGE SCALE GENOMIC DNA]</scope>
    <source>
        <strain evidence="9 10">52996</strain>
    </source>
</reference>
<dbReference type="AlphaFoldDB" id="A0AAV9Y226"/>
<dbReference type="SUPFAM" id="SSF46689">
    <property type="entry name" value="Homeodomain-like"/>
    <property type="match status" value="1"/>
</dbReference>
<evidence type="ECO:0000256" key="4">
    <source>
        <dbReference type="PROSITE-ProRule" id="PRU00601"/>
    </source>
</evidence>
<feature type="compositionally biased region" description="Low complexity" evidence="5">
    <location>
        <begin position="90"/>
        <end position="104"/>
    </location>
</feature>
<feature type="region of interest" description="Disordered" evidence="5">
    <location>
        <begin position="20"/>
        <end position="40"/>
    </location>
</feature>
<dbReference type="InterPro" id="IPR037274">
    <property type="entry name" value="Znf_CHY_sf"/>
</dbReference>
<name>A0AAV9Y226_9CRYT</name>
<feature type="compositionally biased region" description="Basic residues" evidence="5">
    <location>
        <begin position="23"/>
        <end position="32"/>
    </location>
</feature>
<accession>A0AAV9Y226</accession>
<feature type="compositionally biased region" description="Basic and acidic residues" evidence="5">
    <location>
        <begin position="494"/>
        <end position="515"/>
    </location>
</feature>
<dbReference type="InterPro" id="IPR009057">
    <property type="entry name" value="Homeodomain-like_sf"/>
</dbReference>
<proteinExistence type="predicted"/>
<evidence type="ECO:0000313" key="9">
    <source>
        <dbReference type="EMBL" id="KAK6590882.1"/>
    </source>
</evidence>
<feature type="region of interest" description="Disordered" evidence="5">
    <location>
        <begin position="90"/>
        <end position="133"/>
    </location>
</feature>
<dbReference type="EMBL" id="JAWDEY010000002">
    <property type="protein sequence ID" value="KAK6590882.1"/>
    <property type="molecule type" value="Genomic_DNA"/>
</dbReference>
<evidence type="ECO:0000313" key="10">
    <source>
        <dbReference type="Proteomes" id="UP001311799"/>
    </source>
</evidence>
<dbReference type="Proteomes" id="UP001311799">
    <property type="component" value="Unassembled WGS sequence"/>
</dbReference>
<dbReference type="GO" id="GO:0008270">
    <property type="term" value="F:zinc ion binding"/>
    <property type="evidence" value="ECO:0007669"/>
    <property type="project" value="UniProtKB-KW"/>
</dbReference>